<dbReference type="EMBL" id="JAHDYR010000016">
    <property type="protein sequence ID" value="KAG9394204.1"/>
    <property type="molecule type" value="Genomic_DNA"/>
</dbReference>
<accession>A0A8J6B4L1</accession>
<feature type="signal peptide" evidence="1">
    <location>
        <begin position="1"/>
        <end position="17"/>
    </location>
</feature>
<organism evidence="2 3">
    <name type="scientific">Carpediemonas membranifera</name>
    <dbReference type="NCBI Taxonomy" id="201153"/>
    <lineage>
        <taxon>Eukaryota</taxon>
        <taxon>Metamonada</taxon>
        <taxon>Carpediemonas-like organisms</taxon>
        <taxon>Carpediemonas</taxon>
    </lineage>
</organism>
<name>A0A8J6B4L1_9EUKA</name>
<protein>
    <recommendedName>
        <fullName evidence="4">Secreted protein</fullName>
    </recommendedName>
</protein>
<feature type="chain" id="PRO_5035242407" description="Secreted protein" evidence="1">
    <location>
        <begin position="18"/>
        <end position="175"/>
    </location>
</feature>
<evidence type="ECO:0000256" key="1">
    <source>
        <dbReference type="SAM" id="SignalP"/>
    </source>
</evidence>
<sequence length="175" mass="18631">MHLAAISLLILFAVVFAENCHSSYPYIGNEFSCFCSCQHSLPKGATGRCNYLGGDPAGCTFCVDERGEINDDFQAPIAIKAPTSSPVIGSGYVGKTGQAPAFALKQTVCLGGHDMEFDCNPYTGSDAECMNWCKTIAAEYIYGEYTCGFLPWGEFSSGGCTVTGQVDPCRPMPGL</sequence>
<keyword evidence="1" id="KW-0732">Signal</keyword>
<dbReference type="Proteomes" id="UP000717585">
    <property type="component" value="Unassembled WGS sequence"/>
</dbReference>
<evidence type="ECO:0000313" key="3">
    <source>
        <dbReference type="Proteomes" id="UP000717585"/>
    </source>
</evidence>
<proteinExistence type="predicted"/>
<gene>
    <name evidence="2" type="ORF">J8273_4306</name>
</gene>
<evidence type="ECO:0000313" key="2">
    <source>
        <dbReference type="EMBL" id="KAG9394204.1"/>
    </source>
</evidence>
<comment type="caution">
    <text evidence="2">The sequence shown here is derived from an EMBL/GenBank/DDBJ whole genome shotgun (WGS) entry which is preliminary data.</text>
</comment>
<reference evidence="2" key="1">
    <citation type="submission" date="2021-05" db="EMBL/GenBank/DDBJ databases">
        <title>A free-living protist that lacks canonical eukaryotic 1 DNA replication and segregation systems.</title>
        <authorList>
            <person name="Salas-Leiva D.E."/>
            <person name="Tromer E.C."/>
            <person name="Curtis B.A."/>
            <person name="Jerlstrom-Hultqvist J."/>
            <person name="Kolisko M."/>
            <person name="Yi Z."/>
            <person name="Salas-Leiva J.S."/>
            <person name="Gallot-Lavallee L."/>
            <person name="Kops G.J.P.L."/>
            <person name="Archibald J.M."/>
            <person name="Simpson A.G.B."/>
            <person name="Roger A.J."/>
        </authorList>
    </citation>
    <scope>NUCLEOTIDE SEQUENCE</scope>
    <source>
        <strain evidence="2">BICM</strain>
    </source>
</reference>
<evidence type="ECO:0008006" key="4">
    <source>
        <dbReference type="Google" id="ProtNLM"/>
    </source>
</evidence>
<dbReference type="AlphaFoldDB" id="A0A8J6B4L1"/>
<keyword evidence="3" id="KW-1185">Reference proteome</keyword>